<dbReference type="AlphaFoldDB" id="A0A7Y0K8L2"/>
<evidence type="ECO:0000313" key="1">
    <source>
        <dbReference type="EMBL" id="NMO77632.1"/>
    </source>
</evidence>
<keyword evidence="2" id="KW-1185">Reference proteome</keyword>
<dbReference type="PROSITE" id="PS51257">
    <property type="entry name" value="PROKAR_LIPOPROTEIN"/>
    <property type="match status" value="1"/>
</dbReference>
<gene>
    <name evidence="1" type="ORF">HHU08_11560</name>
</gene>
<dbReference type="EMBL" id="JABBPK010000001">
    <property type="protein sequence ID" value="NMO77632.1"/>
    <property type="molecule type" value="Genomic_DNA"/>
</dbReference>
<reference evidence="1 2" key="1">
    <citation type="submission" date="2020-04" db="EMBL/GenBank/DDBJ databases">
        <title>Bacillus sp. UniB3 isolated from commercial digestive syrup.</title>
        <authorList>
            <person name="Thorat V."/>
            <person name="Kirdat K."/>
            <person name="Tiwarekar B."/>
            <person name="Yadav A."/>
        </authorList>
    </citation>
    <scope>NUCLEOTIDE SEQUENCE [LARGE SCALE GENOMIC DNA]</scope>
    <source>
        <strain evidence="1 2">UniB3</strain>
    </source>
</reference>
<comment type="caution">
    <text evidence="1">The sequence shown here is derived from an EMBL/GenBank/DDBJ whole genome shotgun (WGS) entry which is preliminary data.</text>
</comment>
<proteinExistence type="predicted"/>
<accession>A0A7Y0K8L2</accession>
<protein>
    <submittedName>
        <fullName evidence="1">Uncharacterized protein</fullName>
    </submittedName>
</protein>
<evidence type="ECO:0000313" key="2">
    <source>
        <dbReference type="Proteomes" id="UP000588491"/>
    </source>
</evidence>
<name>A0A7Y0K8L2_9BACI</name>
<dbReference type="Proteomes" id="UP000588491">
    <property type="component" value="Unassembled WGS sequence"/>
</dbReference>
<dbReference type="RefSeq" id="WP_169188511.1">
    <property type="nucleotide sequence ID" value="NZ_JABBPK010000001.1"/>
</dbReference>
<sequence length="354" mass="39648">MKKKNLYLLALCLGIIFILTGCGSKAELTDYIEVNFDGYDTMGNASYSVNEDKLINDVFEISDDYLNLNMETLAEIDKMLSSFTITLDKESDLSNGDEIVVHIKLDKDKAEKIKSKDEMKVKVSGLEEPGKLSDEEIDKNVVVNFSGVSGRGEIQIDTTFDGDLSSLGFESKQDGEIKNGDMVEVALDEDSKNSLASLGYILTGKGSAKFEATGLAEVAEKPEDIANLEDIERLISEGINRQYADSSFGYYKYEIKKENTYYRQYVRDNDSSNWSSSAPSNGTLVNIYTIKEYDMDGALNDTFTAVFGYTDIILDENNQANVTEINEYFDTYDKTYSLESVKKLMEGYGYQQIK</sequence>
<organism evidence="1 2">
    <name type="scientific">Niallia alba</name>
    <dbReference type="NCBI Taxonomy" id="2729105"/>
    <lineage>
        <taxon>Bacteria</taxon>
        <taxon>Bacillati</taxon>
        <taxon>Bacillota</taxon>
        <taxon>Bacilli</taxon>
        <taxon>Bacillales</taxon>
        <taxon>Bacillaceae</taxon>
        <taxon>Niallia</taxon>
    </lineage>
</organism>